<organism evidence="1 2">
    <name type="scientific">Ostreobium quekettii</name>
    <dbReference type="NCBI Taxonomy" id="121088"/>
    <lineage>
        <taxon>Eukaryota</taxon>
        <taxon>Viridiplantae</taxon>
        <taxon>Chlorophyta</taxon>
        <taxon>core chlorophytes</taxon>
        <taxon>Ulvophyceae</taxon>
        <taxon>TCBD clade</taxon>
        <taxon>Bryopsidales</taxon>
        <taxon>Ostreobineae</taxon>
        <taxon>Ostreobiaceae</taxon>
        <taxon>Ostreobium</taxon>
    </lineage>
</organism>
<evidence type="ECO:0000313" key="2">
    <source>
        <dbReference type="Proteomes" id="UP000708148"/>
    </source>
</evidence>
<name>A0A8S1J3Y1_9CHLO</name>
<accession>A0A8S1J3Y1</accession>
<sequence length="139" mass="15725">MLAAMRPEVLLQLDASTNACQLLLQCLPGHAAARIPAQSHSKRSANRVRMYHLTVPPARLEEMAVGMHAALNEYEIRFWLHIHDDMTHVLSACTPRKPVVRGLHGNQLAQSLKRTRRLMTQHCTMLRIPHPLALRTCTL</sequence>
<comment type="caution">
    <text evidence="1">The sequence shown here is derived from an EMBL/GenBank/DDBJ whole genome shotgun (WGS) entry which is preliminary data.</text>
</comment>
<dbReference type="Proteomes" id="UP000708148">
    <property type="component" value="Unassembled WGS sequence"/>
</dbReference>
<dbReference type="EMBL" id="CAJHUC010001276">
    <property type="protein sequence ID" value="CAD7700482.1"/>
    <property type="molecule type" value="Genomic_DNA"/>
</dbReference>
<reference evidence="1" key="1">
    <citation type="submission" date="2020-12" db="EMBL/GenBank/DDBJ databases">
        <authorList>
            <person name="Iha C."/>
        </authorList>
    </citation>
    <scope>NUCLEOTIDE SEQUENCE</scope>
</reference>
<proteinExistence type="predicted"/>
<keyword evidence="2" id="KW-1185">Reference proteome</keyword>
<dbReference type="AlphaFoldDB" id="A0A8S1J3Y1"/>
<protein>
    <submittedName>
        <fullName evidence="1">Uncharacterized protein</fullName>
    </submittedName>
</protein>
<gene>
    <name evidence="1" type="ORF">OSTQU699_LOCUS5841</name>
</gene>
<evidence type="ECO:0000313" key="1">
    <source>
        <dbReference type="EMBL" id="CAD7700482.1"/>
    </source>
</evidence>